<dbReference type="EMBL" id="FQZE01000033">
    <property type="protein sequence ID" value="SHJ83574.1"/>
    <property type="molecule type" value="Genomic_DNA"/>
</dbReference>
<dbReference type="RefSeq" id="WP_073172571.1">
    <property type="nucleotide sequence ID" value="NZ_FQZE01000033.1"/>
</dbReference>
<evidence type="ECO:0000313" key="1">
    <source>
        <dbReference type="EMBL" id="SHJ83574.1"/>
    </source>
</evidence>
<gene>
    <name evidence="1" type="ORF">SAMN05444280_13336</name>
</gene>
<dbReference type="STRING" id="1168035.SAMN05444280_13336"/>
<reference evidence="1 2" key="1">
    <citation type="submission" date="2016-11" db="EMBL/GenBank/DDBJ databases">
        <authorList>
            <person name="Jaros S."/>
            <person name="Januszkiewicz K."/>
            <person name="Wedrychowicz H."/>
        </authorList>
    </citation>
    <scope>NUCLEOTIDE SEQUENCE [LARGE SCALE GENOMIC DNA]</scope>
    <source>
        <strain evidence="1 2">DSM 27063</strain>
    </source>
</reference>
<organism evidence="1 2">
    <name type="scientific">Tangfeifania diversioriginum</name>
    <dbReference type="NCBI Taxonomy" id="1168035"/>
    <lineage>
        <taxon>Bacteria</taxon>
        <taxon>Pseudomonadati</taxon>
        <taxon>Bacteroidota</taxon>
        <taxon>Bacteroidia</taxon>
        <taxon>Marinilabiliales</taxon>
        <taxon>Prolixibacteraceae</taxon>
        <taxon>Tangfeifania</taxon>
    </lineage>
</organism>
<dbReference type="Proteomes" id="UP000184050">
    <property type="component" value="Unassembled WGS sequence"/>
</dbReference>
<keyword evidence="2" id="KW-1185">Reference proteome</keyword>
<sequence length="432" mass="50754">MTAHKNLIHSLDSRIEYINDAYQNVLRTADKDSKGKANINFRTEIAFFIHFIKNNYLTQTLFEELLKYNDTIDLSEKYVNSIIKTIEHLRQISRLLKEHQDFKKFKVECNGGWKNPFNDHRPIEVSLLLDKIEKIPEFISSKKIEFINKNYSILVSIYERWEDHIKTSDLTEIVTELNNCRKELFVLEHLTGFQKEYIGANSAIRLNHLYNAIFPMHLPQSASEGIFENLIVSGTDFENDEQYLSDCKKLQNYIIQKLDEGFSIDITIKNFIAFMENYRNASDYHEGERQLQKEFEMYLFNKGYFPLSEVQLKNARIDTLATNDTNAFLIEYKQILRVKSQIALQSALKEKIKSAFTQCDIYSKRLNANPMLQKIVYVMIFTSKYFIFKNGNTIINYNGLTFSFHSVYLGDENPSKIKKPLIYDIETILNEI</sequence>
<evidence type="ECO:0008006" key="3">
    <source>
        <dbReference type="Google" id="ProtNLM"/>
    </source>
</evidence>
<protein>
    <recommendedName>
        <fullName evidence="3">PD-(D/E)XK nuclease superfamily protein</fullName>
    </recommendedName>
</protein>
<accession>A0A1M6MJK9</accession>
<name>A0A1M6MJK9_9BACT</name>
<dbReference type="AlphaFoldDB" id="A0A1M6MJK9"/>
<evidence type="ECO:0000313" key="2">
    <source>
        <dbReference type="Proteomes" id="UP000184050"/>
    </source>
</evidence>
<dbReference type="OrthoDB" id="9813770at2"/>
<proteinExistence type="predicted"/>